<accession>A0A560CVX4</accession>
<dbReference type="Proteomes" id="UP000319949">
    <property type="component" value="Unassembled WGS sequence"/>
</dbReference>
<evidence type="ECO:0000313" key="2">
    <source>
        <dbReference type="Proteomes" id="UP000319949"/>
    </source>
</evidence>
<comment type="caution">
    <text evidence="1">The sequence shown here is derived from an EMBL/GenBank/DDBJ whole genome shotgun (WGS) entry which is preliminary data.</text>
</comment>
<dbReference type="EMBL" id="VITK01000022">
    <property type="protein sequence ID" value="TWA88996.1"/>
    <property type="molecule type" value="Genomic_DNA"/>
</dbReference>
<protein>
    <submittedName>
        <fullName evidence="1">Uncharacterized protein</fullName>
    </submittedName>
</protein>
<reference evidence="1 2" key="1">
    <citation type="submission" date="2019-06" db="EMBL/GenBank/DDBJ databases">
        <title>Genomic Encyclopedia of Type Strains, Phase IV (KMG-V): Genome sequencing to study the core and pangenomes of soil and plant-associated prokaryotes.</title>
        <authorList>
            <person name="Whitman W."/>
        </authorList>
    </citation>
    <scope>NUCLEOTIDE SEQUENCE [LARGE SCALE GENOMIC DNA]</scope>
    <source>
        <strain evidence="1 2">BR 510</strain>
    </source>
</reference>
<organism evidence="1 2">
    <name type="scientific">Bradyrhizobium stylosanthis</name>
    <dbReference type="NCBI Taxonomy" id="1803665"/>
    <lineage>
        <taxon>Bacteria</taxon>
        <taxon>Pseudomonadati</taxon>
        <taxon>Pseudomonadota</taxon>
        <taxon>Alphaproteobacteria</taxon>
        <taxon>Hyphomicrobiales</taxon>
        <taxon>Nitrobacteraceae</taxon>
        <taxon>Bradyrhizobium</taxon>
    </lineage>
</organism>
<keyword evidence="2" id="KW-1185">Reference proteome</keyword>
<name>A0A560CVX4_9BRAD</name>
<proteinExistence type="predicted"/>
<gene>
    <name evidence="1" type="ORF">FBZ96_12212</name>
</gene>
<sequence length="124" mass="13921">MQSDGFIWIDYVDWWRERVAAEEVVPNSANKSMGMLKKICIRRRVKIPEVFRGLRLPTGETNVRSPYDLELILIIATAGTHAPGELPPITYVSSGLEEALICRVVCDILEGGERAFRSVRAAYA</sequence>
<dbReference type="AlphaFoldDB" id="A0A560CVX4"/>
<evidence type="ECO:0000313" key="1">
    <source>
        <dbReference type="EMBL" id="TWA88996.1"/>
    </source>
</evidence>